<sequence length="147" mass="16184">MSHFINRRPTLGNCAACHRLLLRGIDDGLPHRVDPTPLTPLGELHARLASRQTYGLVAGYLAHRDQHRIRGDTTTGRPTVLADHRCQPWPPDPSHIDTTRVAHVAQLLDRLTGETATADGDDENALFLLATNLGARVIDITNHTPPF</sequence>
<evidence type="ECO:0000313" key="1">
    <source>
        <dbReference type="EMBL" id="MBA8924016.1"/>
    </source>
</evidence>
<dbReference type="RefSeq" id="WP_182836526.1">
    <property type="nucleotide sequence ID" value="NZ_BAAABQ010000065.1"/>
</dbReference>
<comment type="caution">
    <text evidence="1">The sequence shown here is derived from an EMBL/GenBank/DDBJ whole genome shotgun (WGS) entry which is preliminary data.</text>
</comment>
<dbReference type="EMBL" id="JACJID010000001">
    <property type="protein sequence ID" value="MBA8924016.1"/>
    <property type="molecule type" value="Genomic_DNA"/>
</dbReference>
<accession>A0ABR6BAY6</accession>
<organism evidence="1 2">
    <name type="scientific">Kutzneria viridogrisea</name>
    <dbReference type="NCBI Taxonomy" id="47990"/>
    <lineage>
        <taxon>Bacteria</taxon>
        <taxon>Bacillati</taxon>
        <taxon>Actinomycetota</taxon>
        <taxon>Actinomycetes</taxon>
        <taxon>Pseudonocardiales</taxon>
        <taxon>Pseudonocardiaceae</taxon>
        <taxon>Kutzneria</taxon>
    </lineage>
</organism>
<evidence type="ECO:0000313" key="2">
    <source>
        <dbReference type="Proteomes" id="UP000517916"/>
    </source>
</evidence>
<proteinExistence type="predicted"/>
<name>A0ABR6BAY6_9PSEU</name>
<gene>
    <name evidence="1" type="ORF">BC739_001213</name>
</gene>
<keyword evidence="2" id="KW-1185">Reference proteome</keyword>
<dbReference type="Proteomes" id="UP000517916">
    <property type="component" value="Unassembled WGS sequence"/>
</dbReference>
<protein>
    <submittedName>
        <fullName evidence="1">Uncharacterized protein</fullName>
    </submittedName>
</protein>
<reference evidence="1 2" key="1">
    <citation type="submission" date="2020-08" db="EMBL/GenBank/DDBJ databases">
        <title>Genomic Encyclopedia of Archaeal and Bacterial Type Strains, Phase II (KMG-II): from individual species to whole genera.</title>
        <authorList>
            <person name="Goeker M."/>
        </authorList>
    </citation>
    <scope>NUCLEOTIDE SEQUENCE [LARGE SCALE GENOMIC DNA]</scope>
    <source>
        <strain evidence="1 2">DSM 43850</strain>
    </source>
</reference>